<dbReference type="AlphaFoldDB" id="A0A5S5C6I1"/>
<name>A0A5S5C6I1_9FLAO</name>
<evidence type="ECO:0000313" key="1">
    <source>
        <dbReference type="EMBL" id="TYP73583.1"/>
    </source>
</evidence>
<evidence type="ECO:0000313" key="2">
    <source>
        <dbReference type="Proteomes" id="UP000324376"/>
    </source>
</evidence>
<sequence>MNKEQLDSWKINIFNSLRDLSDLELQKLAWTGKHPFYVSSFVDSINTLYDDNSFKKYIDYIKVNESNKSQLPSRIIELDKMIDNYMEEDKSDLEILDDPNWFNITKTAKSIIDIWVTN</sequence>
<dbReference type="OrthoDB" id="1447250at2"/>
<comment type="caution">
    <text evidence="1">The sequence shown here is derived from an EMBL/GenBank/DDBJ whole genome shotgun (WGS) entry which is preliminary data.</text>
</comment>
<gene>
    <name evidence="1" type="ORF">BD809_105171</name>
</gene>
<reference evidence="1 2" key="1">
    <citation type="submission" date="2019-07" db="EMBL/GenBank/DDBJ databases">
        <title>Genomic Encyclopedia of Archaeal and Bacterial Type Strains, Phase II (KMG-II): from individual species to whole genera.</title>
        <authorList>
            <person name="Goeker M."/>
        </authorList>
    </citation>
    <scope>NUCLEOTIDE SEQUENCE [LARGE SCALE GENOMIC DNA]</scope>
    <source>
        <strain evidence="1 2">DSM 17527</strain>
    </source>
</reference>
<protein>
    <submittedName>
        <fullName evidence="1">Uncharacterized protein</fullName>
    </submittedName>
</protein>
<dbReference type="EMBL" id="VNHU01000005">
    <property type="protein sequence ID" value="TYP73583.1"/>
    <property type="molecule type" value="Genomic_DNA"/>
</dbReference>
<keyword evidence="2" id="KW-1185">Reference proteome</keyword>
<proteinExistence type="predicted"/>
<dbReference type="Proteomes" id="UP000324376">
    <property type="component" value="Unassembled WGS sequence"/>
</dbReference>
<dbReference type="RefSeq" id="WP_148782686.1">
    <property type="nucleotide sequence ID" value="NZ_VNHU01000005.1"/>
</dbReference>
<accession>A0A5S5C6I1</accession>
<organism evidence="1 2">
    <name type="scientific">Aquimarina intermedia</name>
    <dbReference type="NCBI Taxonomy" id="350814"/>
    <lineage>
        <taxon>Bacteria</taxon>
        <taxon>Pseudomonadati</taxon>
        <taxon>Bacteroidota</taxon>
        <taxon>Flavobacteriia</taxon>
        <taxon>Flavobacteriales</taxon>
        <taxon>Flavobacteriaceae</taxon>
        <taxon>Aquimarina</taxon>
    </lineage>
</organism>